<comment type="caution">
    <text evidence="1">The sequence shown here is derived from an EMBL/GenBank/DDBJ whole genome shotgun (WGS) entry which is preliminary data.</text>
</comment>
<protein>
    <submittedName>
        <fullName evidence="1">BgTH12-00827</fullName>
    </submittedName>
</protein>
<accession>A0A9W4D753</accession>
<evidence type="ECO:0000313" key="1">
    <source>
        <dbReference type="EMBL" id="CAD6505336.1"/>
    </source>
</evidence>
<name>A0A9W4D753_BLUGR</name>
<dbReference type="AlphaFoldDB" id="A0A9W4D753"/>
<proteinExistence type="predicted"/>
<dbReference type="Proteomes" id="UP000683417">
    <property type="component" value="Unassembled WGS sequence"/>
</dbReference>
<evidence type="ECO:0000313" key="2">
    <source>
        <dbReference type="Proteomes" id="UP000683417"/>
    </source>
</evidence>
<dbReference type="EMBL" id="CAJHIT010000009">
    <property type="protein sequence ID" value="CAD6505336.1"/>
    <property type="molecule type" value="Genomic_DNA"/>
</dbReference>
<organism evidence="1 2">
    <name type="scientific">Blumeria graminis f. sp. triticale</name>
    <dbReference type="NCBI Taxonomy" id="1689686"/>
    <lineage>
        <taxon>Eukaryota</taxon>
        <taxon>Fungi</taxon>
        <taxon>Dikarya</taxon>
        <taxon>Ascomycota</taxon>
        <taxon>Pezizomycotina</taxon>
        <taxon>Leotiomycetes</taxon>
        <taxon>Erysiphales</taxon>
        <taxon>Erysiphaceae</taxon>
        <taxon>Blumeria</taxon>
    </lineage>
</organism>
<sequence>MDCFMDSNADGLIGCYHHNAMMPDLVFKKPCNISIC</sequence>
<gene>
    <name evidence="1" type="ORF">BGTH12_LOCUS6694</name>
</gene>
<reference evidence="1" key="1">
    <citation type="submission" date="2020-10" db="EMBL/GenBank/DDBJ databases">
        <authorList>
            <person name="Muller C M."/>
        </authorList>
    </citation>
    <scope>NUCLEOTIDE SEQUENCE</scope>
    <source>
        <strain evidence="1">THUN-12</strain>
    </source>
</reference>